<name>A0A7S4JWT7_9STRA</name>
<evidence type="ECO:0000256" key="1">
    <source>
        <dbReference type="SAM" id="SignalP"/>
    </source>
</evidence>
<sequence>MIFLFLSQILRLFLSSTAAVSGGVVDVSNAPDLTVAAPEESFGGLETAIVLTTRMPIKQLVLERVYDLSKEIANVPSGGSRRYKIAVVVDVTFDREKPWRRFSMEAEDAFRDYYRRRQDGGSFQFESVVPLPLFFNVTEHLLFDEYPRLRNYFNNGPDEKNANNEPGHCCHPNFMWQGFVPILTMFMHYHPQFDYAWRIEDDIGAVGRDSLVTLIRDWDERLTKNGNIIDLAGQITHANGIPTTNPIVRLRHSMSFHDIIVRMGANTSDPERKLHPWWKRKQGQWRCYTDAIQRHSRRFSEELYQKISDNVYQFGECFVQPIAWNGNFTMMQLADIDRGEQNRVGNIEELTGPFVKMTREMALKLFMGKETYSTFLYHEEPIKG</sequence>
<gene>
    <name evidence="2" type="ORF">OAUR00152_LOCUS35335</name>
</gene>
<dbReference type="AlphaFoldDB" id="A0A7S4JWT7"/>
<evidence type="ECO:0000313" key="2">
    <source>
        <dbReference type="EMBL" id="CAE2276835.1"/>
    </source>
</evidence>
<accession>A0A7S4JWT7</accession>
<dbReference type="EMBL" id="HBKQ01051245">
    <property type="protein sequence ID" value="CAE2276835.1"/>
    <property type="molecule type" value="Transcribed_RNA"/>
</dbReference>
<feature type="chain" id="PRO_5031034911" description="Protein xylosyltransferase" evidence="1">
    <location>
        <begin position="20"/>
        <end position="384"/>
    </location>
</feature>
<proteinExistence type="predicted"/>
<evidence type="ECO:0008006" key="3">
    <source>
        <dbReference type="Google" id="ProtNLM"/>
    </source>
</evidence>
<keyword evidence="1" id="KW-0732">Signal</keyword>
<protein>
    <recommendedName>
        <fullName evidence="3">Protein xylosyltransferase</fullName>
    </recommendedName>
</protein>
<feature type="signal peptide" evidence="1">
    <location>
        <begin position="1"/>
        <end position="19"/>
    </location>
</feature>
<reference evidence="2" key="1">
    <citation type="submission" date="2021-01" db="EMBL/GenBank/DDBJ databases">
        <authorList>
            <person name="Corre E."/>
            <person name="Pelletier E."/>
            <person name="Niang G."/>
            <person name="Scheremetjew M."/>
            <person name="Finn R."/>
            <person name="Kale V."/>
            <person name="Holt S."/>
            <person name="Cochrane G."/>
            <person name="Meng A."/>
            <person name="Brown T."/>
            <person name="Cohen L."/>
        </authorList>
    </citation>
    <scope>NUCLEOTIDE SEQUENCE</scope>
    <source>
        <strain evidence="2">Isolate 1302-5</strain>
    </source>
</reference>
<organism evidence="2">
    <name type="scientific">Odontella aurita</name>
    <dbReference type="NCBI Taxonomy" id="265563"/>
    <lineage>
        <taxon>Eukaryota</taxon>
        <taxon>Sar</taxon>
        <taxon>Stramenopiles</taxon>
        <taxon>Ochrophyta</taxon>
        <taxon>Bacillariophyta</taxon>
        <taxon>Mediophyceae</taxon>
        <taxon>Biddulphiophycidae</taxon>
        <taxon>Eupodiscales</taxon>
        <taxon>Odontellaceae</taxon>
        <taxon>Odontella</taxon>
    </lineage>
</organism>